<evidence type="ECO:0000313" key="2">
    <source>
        <dbReference type="EMBL" id="SFV81829.1"/>
    </source>
</evidence>
<organism evidence="2">
    <name type="scientific">hydrothermal vent metagenome</name>
    <dbReference type="NCBI Taxonomy" id="652676"/>
    <lineage>
        <taxon>unclassified sequences</taxon>
        <taxon>metagenomes</taxon>
        <taxon>ecological metagenomes</taxon>
    </lineage>
</organism>
<evidence type="ECO:0000313" key="3">
    <source>
        <dbReference type="EMBL" id="SFV83670.1"/>
    </source>
</evidence>
<dbReference type="EMBL" id="FPHQ01000115">
    <property type="protein sequence ID" value="SFV76409.1"/>
    <property type="molecule type" value="Genomic_DNA"/>
</dbReference>
<evidence type="ECO:0000313" key="1">
    <source>
        <dbReference type="EMBL" id="SFV76409.1"/>
    </source>
</evidence>
<dbReference type="InterPro" id="IPR029058">
    <property type="entry name" value="AB_hydrolase_fold"/>
</dbReference>
<dbReference type="EMBL" id="FPHT01000200">
    <property type="protein sequence ID" value="SFV81829.1"/>
    <property type="molecule type" value="Genomic_DNA"/>
</dbReference>
<dbReference type="EMBL" id="FPHW01000053">
    <property type="protein sequence ID" value="SFV83670.1"/>
    <property type="molecule type" value="Genomic_DNA"/>
</dbReference>
<protein>
    <recommendedName>
        <fullName evidence="4">AB hydrolase-1 domain-containing protein</fullName>
    </recommendedName>
</protein>
<dbReference type="SUPFAM" id="SSF53474">
    <property type="entry name" value="alpha/beta-Hydrolases"/>
    <property type="match status" value="1"/>
</dbReference>
<accession>A0A1W1DK63</accession>
<dbReference type="AlphaFoldDB" id="A0A1W1DK63"/>
<name>A0A1W1DK63_9ZZZZ</name>
<proteinExistence type="predicted"/>
<reference evidence="2" key="1">
    <citation type="submission" date="2016-10" db="EMBL/GenBank/DDBJ databases">
        <authorList>
            <person name="de Groot N.N."/>
        </authorList>
    </citation>
    <scope>NUCLEOTIDE SEQUENCE</scope>
</reference>
<gene>
    <name evidence="1" type="ORF">MNB_SUP05-10-1016</name>
    <name evidence="2" type="ORF">MNB_SUP05-12-1016</name>
    <name evidence="3" type="ORF">MNB_SUP05-7-1297</name>
</gene>
<dbReference type="Pfam" id="PF02089">
    <property type="entry name" value="Palm_thioest"/>
    <property type="match status" value="1"/>
</dbReference>
<sequence>MKKIFILLLLLPGALWANTIVLVHGYDNHSNIWQATGIYQRLITSFGRQHAVFAVELPNKQPVDIQARSLNDQLSNISRSTNQPIILVGHSNGGLVARYLLTKNTGVNIQGLITIASPHLGSGAALVSHLFNNSSPFGLITDILGPSHLKTSKILYSNTRRGSNFLRRLNSMPHPNLCYVSIIRKKGLLSNLVSAQDSQNMNNIPALKGQSHILFSHDEHALNHRDFEPIAQALEICIKP</sequence>
<evidence type="ECO:0008006" key="4">
    <source>
        <dbReference type="Google" id="ProtNLM"/>
    </source>
</evidence>
<dbReference type="Gene3D" id="3.40.50.1820">
    <property type="entry name" value="alpha/beta hydrolase"/>
    <property type="match status" value="1"/>
</dbReference>